<reference evidence="1" key="1">
    <citation type="submission" date="2022-06" db="EMBL/GenBank/DDBJ databases">
        <authorList>
            <person name="Legras J.-L."/>
            <person name="Devillers H."/>
            <person name="Grondin C."/>
        </authorList>
    </citation>
    <scope>NUCLEOTIDE SEQUENCE</scope>
    <source>
        <strain evidence="1">CLIB 1444</strain>
    </source>
</reference>
<sequence length="754" mass="89157">MGSVNEIPTHLPPGVTPESIQSHLSPRSRSLSNFPQDVKRAKPNRITSEHSLTQLESPKKEVHEVIEDILNNRPLKNGYQYYYSKVESICKFKHSEQSLLSEYLKDRIESSFYTTTKPNIETISNSDLMAAEFITRFLQIYQDWENKLLLLRKIFLYIDRNYLLQHPTKKVILELGLGLFIDNILTDSTELSTIIINKYLHILQQFIQQDSESELIPITKILIKLNFDNSIKLNEKLISSICKDYEAFKNEWFKNPDSYIHLCLLKVSKIITFFKNCGQSNEFLQKLLIKLRWIMIFQDFNDIIQNCLPYILKQPQQIKTIYGFCNNTMRDYSLDSSKILVFQWGKLILDEVVKTINGFDDNKSNNLIITLNSSSIYYNSIIEQFFENDNKFSLEARNSFGKALNSNKKINNQIISQLCKFIDSNIKNFNKKSSLNFNEFLEVFLTIFKYLNNKNDFVVIFKRELSRRLLLNKNTNIDSEKLLVEKIMEIIGETDDSVGLNIMFKDLELSKLKYHKLDFIKEFEFSTLVLDKKHWPEIPKQQNDINLNYFKPFLDKFDEYYKNSDEKLKNHKLNWDNYSLHQLTIIGRFKSGEYELLVNLYQAIIINLFDEQDQWEFNNLVQETKFDIKFLKRVINSLSDKYKILIEQDQIITFNENFTDKSKKLKIPMLRDKDSNVIEDKVIQRNRNNEIRSHLIKIMKIETKLPMMELINKLLVNNKRGPISIQDIKQNIEYLITNEFLTRDNDGTTLIYIP</sequence>
<organism evidence="1 2">
    <name type="scientific">[Candida] jaroonii</name>
    <dbReference type="NCBI Taxonomy" id="467808"/>
    <lineage>
        <taxon>Eukaryota</taxon>
        <taxon>Fungi</taxon>
        <taxon>Dikarya</taxon>
        <taxon>Ascomycota</taxon>
        <taxon>Saccharomycotina</taxon>
        <taxon>Pichiomycetes</taxon>
        <taxon>Debaryomycetaceae</taxon>
        <taxon>Yamadazyma</taxon>
    </lineage>
</organism>
<dbReference type="EMBL" id="CALSDN010000002">
    <property type="protein sequence ID" value="CAH6719076.1"/>
    <property type="molecule type" value="Genomic_DNA"/>
</dbReference>
<dbReference type="Proteomes" id="UP001152531">
    <property type="component" value="Unassembled WGS sequence"/>
</dbReference>
<protein>
    <submittedName>
        <fullName evidence="1">Cullin-3</fullName>
    </submittedName>
</protein>
<name>A0ACA9Y294_9ASCO</name>
<gene>
    <name evidence="1" type="ORF">CLIB1444_02S00408</name>
</gene>
<evidence type="ECO:0000313" key="2">
    <source>
        <dbReference type="Proteomes" id="UP001152531"/>
    </source>
</evidence>
<proteinExistence type="predicted"/>
<comment type="caution">
    <text evidence="1">The sequence shown here is derived from an EMBL/GenBank/DDBJ whole genome shotgun (WGS) entry which is preliminary data.</text>
</comment>
<accession>A0ACA9Y294</accession>
<keyword evidence="2" id="KW-1185">Reference proteome</keyword>
<evidence type="ECO:0000313" key="1">
    <source>
        <dbReference type="EMBL" id="CAH6719076.1"/>
    </source>
</evidence>